<keyword evidence="3" id="KW-1185">Reference proteome</keyword>
<reference evidence="2" key="2">
    <citation type="journal article" date="2023" name="Plants (Basel)">
        <title>Annotation of the Turnera subulata (Passifloraceae) Draft Genome Reveals the S-Locus Evolved after the Divergence of Turneroideae from Passifloroideae in a Stepwise Manner.</title>
        <authorList>
            <person name="Henning P.M."/>
            <person name="Roalson E.H."/>
            <person name="Mir W."/>
            <person name="McCubbin A.G."/>
            <person name="Shore J.S."/>
        </authorList>
    </citation>
    <scope>NUCLEOTIDE SEQUENCE</scope>
    <source>
        <strain evidence="2">F60SS</strain>
    </source>
</reference>
<evidence type="ECO:0000313" key="2">
    <source>
        <dbReference type="EMBL" id="KAJ4842924.1"/>
    </source>
</evidence>
<comment type="caution">
    <text evidence="2">The sequence shown here is derived from an EMBL/GenBank/DDBJ whole genome shotgun (WGS) entry which is preliminary data.</text>
</comment>
<dbReference type="OrthoDB" id="908718at2759"/>
<dbReference type="Proteomes" id="UP001141552">
    <property type="component" value="Unassembled WGS sequence"/>
</dbReference>
<organism evidence="2 3">
    <name type="scientific">Turnera subulata</name>
    <dbReference type="NCBI Taxonomy" id="218843"/>
    <lineage>
        <taxon>Eukaryota</taxon>
        <taxon>Viridiplantae</taxon>
        <taxon>Streptophyta</taxon>
        <taxon>Embryophyta</taxon>
        <taxon>Tracheophyta</taxon>
        <taxon>Spermatophyta</taxon>
        <taxon>Magnoliopsida</taxon>
        <taxon>eudicotyledons</taxon>
        <taxon>Gunneridae</taxon>
        <taxon>Pentapetalae</taxon>
        <taxon>rosids</taxon>
        <taxon>fabids</taxon>
        <taxon>Malpighiales</taxon>
        <taxon>Passifloraceae</taxon>
        <taxon>Turnera</taxon>
    </lineage>
</organism>
<dbReference type="AlphaFoldDB" id="A0A9Q0JIJ1"/>
<name>A0A9Q0JIJ1_9ROSI</name>
<feature type="domain" description="DUF8040" evidence="1">
    <location>
        <begin position="89"/>
        <end position="149"/>
    </location>
</feature>
<evidence type="ECO:0000259" key="1">
    <source>
        <dbReference type="Pfam" id="PF26138"/>
    </source>
</evidence>
<protein>
    <recommendedName>
        <fullName evidence="1">DUF8040 domain-containing protein</fullName>
    </recommendedName>
</protein>
<evidence type="ECO:0000313" key="3">
    <source>
        <dbReference type="Proteomes" id="UP001141552"/>
    </source>
</evidence>
<gene>
    <name evidence="2" type="ORF">Tsubulata_040061</name>
</gene>
<dbReference type="Pfam" id="PF26138">
    <property type="entry name" value="DUF8040"/>
    <property type="match status" value="1"/>
</dbReference>
<dbReference type="EMBL" id="JAKUCV010002359">
    <property type="protein sequence ID" value="KAJ4842924.1"/>
    <property type="molecule type" value="Genomic_DNA"/>
</dbReference>
<reference evidence="2" key="1">
    <citation type="submission" date="2022-02" db="EMBL/GenBank/DDBJ databases">
        <authorList>
            <person name="Henning P.M."/>
            <person name="McCubbin A.G."/>
            <person name="Shore J.S."/>
        </authorList>
    </citation>
    <scope>NUCLEOTIDE SEQUENCE</scope>
    <source>
        <strain evidence="2">F60SS</strain>
        <tissue evidence="2">Leaves</tissue>
    </source>
</reference>
<proteinExistence type="predicted"/>
<dbReference type="InterPro" id="IPR058353">
    <property type="entry name" value="DUF8040"/>
</dbReference>
<feature type="non-terminal residue" evidence="2">
    <location>
        <position position="151"/>
    </location>
</feature>
<sequence length="151" mass="18472">SRSKVVPPHTLSIYLDSQDMSMENRQQEEDEDEEWEDDMLLWWWHMKQRRRRRRRRKMRAMLFLWYYNKVNKYLERQDLYDRSLVTLETRKGKIDEITRANDQYCIWNLRMDRDTFAKFCVVLQTRGGLSESGSVSLEEKVAMFLKIIAPP</sequence>
<accession>A0A9Q0JIJ1</accession>